<dbReference type="Gene3D" id="1.10.630.10">
    <property type="entry name" value="Cytochrome P450"/>
    <property type="match status" value="1"/>
</dbReference>
<proteinExistence type="inferred from homology"/>
<dbReference type="EMBL" id="CP002299">
    <property type="protein sequence ID" value="ADP81331.1"/>
    <property type="molecule type" value="Genomic_DNA"/>
</dbReference>
<dbReference type="PANTHER" id="PTHR46696">
    <property type="entry name" value="P450, PUTATIVE (EUROFUNG)-RELATED"/>
    <property type="match status" value="1"/>
</dbReference>
<accession>E3IWK1</accession>
<sequence>MTTAHAAEPALPVSAPASPFDWNPFAQSFYNDPQPAYRRLRDEAPVYYNEKQNFYALSRHADVAEALKDTATFSSTRGIELHSIQEGQVAHAGIIQMDPPEQTRMRLLVSRAFQPRVIQGLEPEVVAVIEHYAGGLGQEFDAVADFSALFPMEIISRMVGIPAEKRDWMRHGIDYILGRDNSPAMTDDQMRVAIELSTYYYTLAVERRNNPGDDMISMLIEAEVLREDGTKTALDDIEITTFISLLGGAGAETVTKLIGNAVVLFGRHPDQWQLLQERPELIPNAVEEVLRYDPPATYTARCLAREYTGHGVTIPAGAAALLLIGAATRDERAYEDPERFDIRREPQMNLAFGFGAHRCLGAALARIEGRVALERLLRHMPRFEVDESGLRRVNMTNVLGYSNVPVRVLP</sequence>
<dbReference type="GO" id="GO:0005506">
    <property type="term" value="F:iron ion binding"/>
    <property type="evidence" value="ECO:0007669"/>
    <property type="project" value="InterPro"/>
</dbReference>
<dbReference type="SUPFAM" id="SSF48264">
    <property type="entry name" value="Cytochrome P450"/>
    <property type="match status" value="1"/>
</dbReference>
<dbReference type="RefSeq" id="WP_013424449.1">
    <property type="nucleotide sequence ID" value="NC_014666.1"/>
</dbReference>
<name>E3IWK1_PSEI1</name>
<dbReference type="GO" id="GO:0020037">
    <property type="term" value="F:heme binding"/>
    <property type="evidence" value="ECO:0007669"/>
    <property type="project" value="InterPro"/>
</dbReference>
<dbReference type="Pfam" id="PF00067">
    <property type="entry name" value="p450"/>
    <property type="match status" value="1"/>
</dbReference>
<dbReference type="HOGENOM" id="CLU_033716_0_2_11"/>
<evidence type="ECO:0000256" key="4">
    <source>
        <dbReference type="ARBA" id="ARBA00023002"/>
    </source>
</evidence>
<keyword evidence="4 7" id="KW-0560">Oxidoreductase</keyword>
<dbReference type="Proteomes" id="UP000002484">
    <property type="component" value="Chromosome"/>
</dbReference>
<dbReference type="InterPro" id="IPR002397">
    <property type="entry name" value="Cyt_P450_B"/>
</dbReference>
<dbReference type="InterPro" id="IPR001128">
    <property type="entry name" value="Cyt_P450"/>
</dbReference>
<dbReference type="KEGG" id="fri:FraEuI1c_3319"/>
<keyword evidence="6 7" id="KW-0503">Monooxygenase</keyword>
<evidence type="ECO:0000313" key="9">
    <source>
        <dbReference type="Proteomes" id="UP000002484"/>
    </source>
</evidence>
<keyword evidence="3 7" id="KW-0479">Metal-binding</keyword>
<evidence type="ECO:0000256" key="6">
    <source>
        <dbReference type="ARBA" id="ARBA00023033"/>
    </source>
</evidence>
<evidence type="ECO:0000256" key="1">
    <source>
        <dbReference type="ARBA" id="ARBA00010617"/>
    </source>
</evidence>
<dbReference type="PRINTS" id="PR00359">
    <property type="entry name" value="BP450"/>
</dbReference>
<evidence type="ECO:0000256" key="5">
    <source>
        <dbReference type="ARBA" id="ARBA00023004"/>
    </source>
</evidence>
<dbReference type="GO" id="GO:0006707">
    <property type="term" value="P:cholesterol catabolic process"/>
    <property type="evidence" value="ECO:0007669"/>
    <property type="project" value="TreeGrafter"/>
</dbReference>
<dbReference type="InterPro" id="IPR017972">
    <property type="entry name" value="Cyt_P450_CS"/>
</dbReference>
<comment type="similarity">
    <text evidence="1 7">Belongs to the cytochrome P450 family.</text>
</comment>
<dbReference type="PANTHER" id="PTHR46696:SF4">
    <property type="entry name" value="BIOTIN BIOSYNTHESIS CYTOCHROME P450"/>
    <property type="match status" value="1"/>
</dbReference>
<evidence type="ECO:0000256" key="7">
    <source>
        <dbReference type="RuleBase" id="RU000461"/>
    </source>
</evidence>
<keyword evidence="2 7" id="KW-0349">Heme</keyword>
<dbReference type="OrthoDB" id="4517311at2"/>
<gene>
    <name evidence="8" type="ordered locus">FraEuI1c_3319</name>
</gene>
<dbReference type="PROSITE" id="PS00086">
    <property type="entry name" value="CYTOCHROME_P450"/>
    <property type="match status" value="1"/>
</dbReference>
<evidence type="ECO:0000256" key="2">
    <source>
        <dbReference type="ARBA" id="ARBA00022617"/>
    </source>
</evidence>
<dbReference type="eggNOG" id="COG2124">
    <property type="taxonomic scope" value="Bacteria"/>
</dbReference>
<dbReference type="InterPro" id="IPR036396">
    <property type="entry name" value="Cyt_P450_sf"/>
</dbReference>
<dbReference type="GO" id="GO:0008395">
    <property type="term" value="F:steroid hydroxylase activity"/>
    <property type="evidence" value="ECO:0007669"/>
    <property type="project" value="TreeGrafter"/>
</dbReference>
<reference evidence="8 9" key="1">
    <citation type="submission" date="2010-10" db="EMBL/GenBank/DDBJ databases">
        <title>Complete sequence of Frankia sp. EuI1c.</title>
        <authorList>
            <consortium name="US DOE Joint Genome Institute"/>
            <person name="Lucas S."/>
            <person name="Copeland A."/>
            <person name="Lapidus A."/>
            <person name="Cheng J.-F."/>
            <person name="Bruce D."/>
            <person name="Goodwin L."/>
            <person name="Pitluck S."/>
            <person name="Chertkov O."/>
            <person name="Detter J.C."/>
            <person name="Han C."/>
            <person name="Tapia R."/>
            <person name="Land M."/>
            <person name="Hauser L."/>
            <person name="Jeffries C."/>
            <person name="Kyrpides N."/>
            <person name="Ivanova N."/>
            <person name="Mikhailova N."/>
            <person name="Beauchemin N."/>
            <person name="Sen A."/>
            <person name="Sur S.A."/>
            <person name="Gtari M."/>
            <person name="Wall L."/>
            <person name="Tisa L."/>
            <person name="Woyke T."/>
        </authorList>
    </citation>
    <scope>NUCLEOTIDE SEQUENCE [LARGE SCALE GENOMIC DNA]</scope>
    <source>
        <strain evidence="9">DSM 45817 / CECT 9037 / EuI1c</strain>
    </source>
</reference>
<evidence type="ECO:0000313" key="8">
    <source>
        <dbReference type="EMBL" id="ADP81331.1"/>
    </source>
</evidence>
<keyword evidence="5 7" id="KW-0408">Iron</keyword>
<keyword evidence="9" id="KW-1185">Reference proteome</keyword>
<dbReference type="FunFam" id="1.10.630.10:FF:000018">
    <property type="entry name" value="Cytochrome P450 monooxygenase"/>
    <property type="match status" value="1"/>
</dbReference>
<dbReference type="InParanoid" id="E3IWK1"/>
<dbReference type="AlphaFoldDB" id="E3IWK1"/>
<organism evidence="8 9">
    <name type="scientific">Pseudofrankia inefficax (strain DSM 45817 / CECT 9037 / DDB 130130 / EuI1c)</name>
    <name type="common">Frankia inefficax</name>
    <dbReference type="NCBI Taxonomy" id="298654"/>
    <lineage>
        <taxon>Bacteria</taxon>
        <taxon>Bacillati</taxon>
        <taxon>Actinomycetota</taxon>
        <taxon>Actinomycetes</taxon>
        <taxon>Frankiales</taxon>
        <taxon>Frankiaceae</taxon>
        <taxon>Pseudofrankia</taxon>
    </lineage>
</organism>
<protein>
    <submittedName>
        <fullName evidence="8">Cytochrome P450</fullName>
    </submittedName>
</protein>
<dbReference type="GO" id="GO:0036199">
    <property type="term" value="F:cholest-4-en-3-one 26-monooxygenase activity"/>
    <property type="evidence" value="ECO:0007669"/>
    <property type="project" value="TreeGrafter"/>
</dbReference>
<dbReference type="STRING" id="298654.FraEuI1c_3319"/>
<evidence type="ECO:0000256" key="3">
    <source>
        <dbReference type="ARBA" id="ARBA00022723"/>
    </source>
</evidence>